<name>A0AAE3YPU9_9ACTN</name>
<sequence length="430" mass="44935">MPHAPLTAAVNRARAAQASGDLINGRAMLEDVLEDARRALGKSHDEVLDAALVLGTLHAQADDPAAARRVLEEAYAAGQLRLGDEDARMLALSAAIGAAAEELGNRHEAKRAFTRVAKLGPGTVGPDHPMVARARAYLGDAAPPLPQTHQGVRNAEPPTTPLHHAAPVLPDPPTMPLHQSSAPPVPPALPDPPTMPMHQSSAPPYQQPAPPMHQSSAPPYQHSVPPYQQSVPPYQQSVPPYQQSTPPYQQAHPQYPYQQQGHPTPVPPPLFESGAQPRRGRATTVGVAIAAVAAVIAAVVSVTVLITTRGDGDDTASPPPVQPTATAAPQVTGQPPGDVTLTDDGEAIELTWTDPTNGTVPFIVAGGRAGEELKAMANLPPGRVEYEINGLNPNLDYCFTIVAVYGTDASKVAASEQRCTARNTPGGPTG</sequence>
<dbReference type="AlphaFoldDB" id="A0AAE3YPU9"/>
<keyword evidence="1" id="KW-0326">Glycosidase</keyword>
<dbReference type="Pfam" id="PF13424">
    <property type="entry name" value="TPR_12"/>
    <property type="match status" value="1"/>
</dbReference>
<reference evidence="6" key="1">
    <citation type="submission" date="2023-07" db="EMBL/GenBank/DDBJ databases">
        <title>Sequencing the genomes of 1000 actinobacteria strains.</title>
        <authorList>
            <person name="Klenk H.-P."/>
        </authorList>
    </citation>
    <scope>NUCLEOTIDE SEQUENCE</scope>
    <source>
        <strain evidence="6">DSM 44707</strain>
    </source>
</reference>
<proteinExistence type="predicted"/>
<dbReference type="GO" id="GO:0016798">
    <property type="term" value="F:hydrolase activity, acting on glycosyl bonds"/>
    <property type="evidence" value="ECO:0007669"/>
    <property type="project" value="UniProtKB-KW"/>
</dbReference>
<dbReference type="SUPFAM" id="SSF48452">
    <property type="entry name" value="TPR-like"/>
    <property type="match status" value="1"/>
</dbReference>
<dbReference type="Proteomes" id="UP001183643">
    <property type="component" value="Unassembled WGS sequence"/>
</dbReference>
<keyword evidence="4" id="KW-0812">Transmembrane</keyword>
<keyword evidence="4" id="KW-1133">Transmembrane helix</keyword>
<feature type="compositionally biased region" description="Low complexity" evidence="3">
    <location>
        <begin position="323"/>
        <end position="336"/>
    </location>
</feature>
<dbReference type="RefSeq" id="WP_310370349.1">
    <property type="nucleotide sequence ID" value="NZ_JAVDYB010000001.1"/>
</dbReference>
<dbReference type="EMBL" id="JAVDYB010000001">
    <property type="protein sequence ID" value="MDR7277823.1"/>
    <property type="molecule type" value="Genomic_DNA"/>
</dbReference>
<dbReference type="SMART" id="SM00060">
    <property type="entry name" value="FN3"/>
    <property type="match status" value="1"/>
</dbReference>
<protein>
    <submittedName>
        <fullName evidence="6">Tetratricopeptide (TPR) repeat protein</fullName>
    </submittedName>
</protein>
<evidence type="ECO:0000256" key="2">
    <source>
        <dbReference type="ARBA" id="ARBA00023326"/>
    </source>
</evidence>
<dbReference type="InterPro" id="IPR011990">
    <property type="entry name" value="TPR-like_helical_dom_sf"/>
</dbReference>
<feature type="transmembrane region" description="Helical" evidence="4">
    <location>
        <begin position="285"/>
        <end position="306"/>
    </location>
</feature>
<keyword evidence="4" id="KW-0472">Membrane</keyword>
<dbReference type="PROSITE" id="PS50853">
    <property type="entry name" value="FN3"/>
    <property type="match status" value="1"/>
</dbReference>
<evidence type="ECO:0000313" key="7">
    <source>
        <dbReference type="Proteomes" id="UP001183643"/>
    </source>
</evidence>
<dbReference type="InterPro" id="IPR013783">
    <property type="entry name" value="Ig-like_fold"/>
</dbReference>
<keyword evidence="7" id="KW-1185">Reference proteome</keyword>
<feature type="region of interest" description="Disordered" evidence="3">
    <location>
        <begin position="311"/>
        <end position="338"/>
    </location>
</feature>
<dbReference type="InterPro" id="IPR036116">
    <property type="entry name" value="FN3_sf"/>
</dbReference>
<feature type="compositionally biased region" description="Low complexity" evidence="3">
    <location>
        <begin position="223"/>
        <end position="263"/>
    </location>
</feature>
<keyword evidence="2" id="KW-0624">Polysaccharide degradation</keyword>
<evidence type="ECO:0000313" key="6">
    <source>
        <dbReference type="EMBL" id="MDR7277823.1"/>
    </source>
</evidence>
<feature type="region of interest" description="Disordered" evidence="3">
    <location>
        <begin position="141"/>
        <end position="278"/>
    </location>
</feature>
<keyword evidence="2" id="KW-0119">Carbohydrate metabolism</keyword>
<dbReference type="GO" id="GO:0000272">
    <property type="term" value="P:polysaccharide catabolic process"/>
    <property type="evidence" value="ECO:0007669"/>
    <property type="project" value="UniProtKB-KW"/>
</dbReference>
<dbReference type="Gene3D" id="2.60.40.10">
    <property type="entry name" value="Immunoglobulins"/>
    <property type="match status" value="1"/>
</dbReference>
<organism evidence="6 7">
    <name type="scientific">Catenuloplanes atrovinosus</name>
    <dbReference type="NCBI Taxonomy" id="137266"/>
    <lineage>
        <taxon>Bacteria</taxon>
        <taxon>Bacillati</taxon>
        <taxon>Actinomycetota</taxon>
        <taxon>Actinomycetes</taxon>
        <taxon>Micromonosporales</taxon>
        <taxon>Micromonosporaceae</taxon>
        <taxon>Catenuloplanes</taxon>
    </lineage>
</organism>
<dbReference type="CDD" id="cd00063">
    <property type="entry name" value="FN3"/>
    <property type="match status" value="1"/>
</dbReference>
<dbReference type="Gene3D" id="1.25.40.10">
    <property type="entry name" value="Tetratricopeptide repeat domain"/>
    <property type="match status" value="1"/>
</dbReference>
<dbReference type="SUPFAM" id="SSF49265">
    <property type="entry name" value="Fibronectin type III"/>
    <property type="match status" value="1"/>
</dbReference>
<accession>A0AAE3YPU9</accession>
<evidence type="ECO:0000256" key="3">
    <source>
        <dbReference type="SAM" id="MobiDB-lite"/>
    </source>
</evidence>
<feature type="compositionally biased region" description="Pro residues" evidence="3">
    <location>
        <begin position="183"/>
        <end position="195"/>
    </location>
</feature>
<feature type="domain" description="Fibronectin type-III" evidence="5">
    <location>
        <begin position="335"/>
        <end position="427"/>
    </location>
</feature>
<evidence type="ECO:0000256" key="1">
    <source>
        <dbReference type="ARBA" id="ARBA00023295"/>
    </source>
</evidence>
<dbReference type="InterPro" id="IPR003961">
    <property type="entry name" value="FN3_dom"/>
</dbReference>
<keyword evidence="1" id="KW-0378">Hydrolase</keyword>
<evidence type="ECO:0000256" key="4">
    <source>
        <dbReference type="SAM" id="Phobius"/>
    </source>
</evidence>
<evidence type="ECO:0000259" key="5">
    <source>
        <dbReference type="PROSITE" id="PS50853"/>
    </source>
</evidence>
<gene>
    <name evidence="6" type="ORF">J2S41_004601</name>
</gene>
<comment type="caution">
    <text evidence="6">The sequence shown here is derived from an EMBL/GenBank/DDBJ whole genome shotgun (WGS) entry which is preliminary data.</text>
</comment>